<keyword evidence="7" id="KW-0597">Phosphoprotein</keyword>
<evidence type="ECO:0000256" key="9">
    <source>
        <dbReference type="ARBA" id="ARBA00022581"/>
    </source>
</evidence>
<dbReference type="InterPro" id="IPR008609">
    <property type="entry name" value="Ebola_NP"/>
</dbReference>
<reference evidence="22" key="1">
    <citation type="journal article" date="2018" name="PLoS ONE">
        <title>Transcriptional analysis of viral mRNAs reveals common transcription patterns in cells infected by five different filoviruses.</title>
        <authorList>
            <person name="Albarino C.G."/>
            <person name="Wiggleton Guerrero L."/>
            <person name="Chakrabarti A.K."/>
            <person name="Nichol S.T."/>
        </authorList>
    </citation>
    <scope>NUCLEOTIDE SEQUENCE</scope>
    <source>
        <strain evidence="22">Recombinant MARV-ZsG</strain>
    </source>
</reference>
<protein>
    <recommendedName>
        <fullName evidence="4">Nucleoprotein</fullName>
    </recommendedName>
    <alternativeName>
        <fullName evidence="20">Nucleocapsid protein</fullName>
    </alternativeName>
</protein>
<keyword evidence="8" id="KW-0167">Capsid protein</keyword>
<evidence type="ECO:0000256" key="7">
    <source>
        <dbReference type="ARBA" id="ARBA00022553"/>
    </source>
</evidence>
<evidence type="ECO:0000256" key="15">
    <source>
        <dbReference type="ARBA" id="ARBA00023086"/>
    </source>
</evidence>
<dbReference type="GO" id="GO:0039702">
    <property type="term" value="P:viral budding via host ESCRT complex"/>
    <property type="evidence" value="ECO:0007669"/>
    <property type="project" value="UniProtKB-KW"/>
</dbReference>
<dbReference type="InterPro" id="IPR009017">
    <property type="entry name" value="GFP"/>
</dbReference>
<evidence type="ECO:0000256" key="21">
    <source>
        <dbReference type="SAM" id="MobiDB-lite"/>
    </source>
</evidence>
<comment type="function">
    <text evidence="18">Encapsidates the genome, protecting it from nucleases. The encapsidated genomic RNA is termed the nucleocapsid and serves as template for transcription and replication. During replication, encapsidation by NP is coupled to RNA synthesis and all replicative products are resistant to nucleases.</text>
</comment>
<keyword evidence="15" id="KW-0543">Viral nucleoprotein</keyword>
<evidence type="ECO:0000256" key="14">
    <source>
        <dbReference type="ARBA" id="ARBA00023054"/>
    </source>
</evidence>
<evidence type="ECO:0000256" key="19">
    <source>
        <dbReference type="ARBA" id="ARBA00026090"/>
    </source>
</evidence>
<keyword evidence="14" id="KW-0175">Coiled coil</keyword>
<feature type="region of interest" description="Disordered" evidence="21">
    <location>
        <begin position="666"/>
        <end position="711"/>
    </location>
</feature>
<keyword evidence="16" id="KW-1035">Host cytoplasm</keyword>
<dbReference type="Gene3D" id="2.40.155.10">
    <property type="entry name" value="Green fluorescent protein"/>
    <property type="match status" value="1"/>
</dbReference>
<evidence type="ECO:0000256" key="16">
    <source>
        <dbReference type="ARBA" id="ARBA00023200"/>
    </source>
</evidence>
<evidence type="ECO:0000256" key="2">
    <source>
        <dbReference type="ARBA" id="ARBA00004328"/>
    </source>
</evidence>
<dbReference type="Pfam" id="PF05505">
    <property type="entry name" value="Ebola_NP"/>
    <property type="match status" value="1"/>
</dbReference>
<sequence length="949" mass="105908">MAQSKHGLTKEMTMKYRMEGCVDGHKFVITGEGIGYPFKGKQAINLCVVEGGPLPFAEDILSAAFMYGNRVFTEYPQDIVDYFKNSCPAGYTWDRSFLFEDGAVCICNADITVSVEENCMYHESKFYGVNFPADGPVMKKMTDNWEPSCEKIIPVPKQGILKGDVSMYLLLKDGGRLRCQFDTVYKAKSVPRKMPDWHFIQHKLTREDRSDAKNQKWHLTEHAIASGSALPGGSGATNFSLLKQAGDVEENPGPMDLHSLLELGTKPTAPHVRNKKVILFDTNHQVSICNQIIDAINSGIDLGDLLEGGLLTLCVEHYYNSDKDKFNTSPIAKYLRDAGYEFDVIKNADATRFLDVIPNEPHYSPLILALKTLESTESQRGRIGLFLSFCSLFLPKLVVGDRASIEKALRQVTVHQEQGIVTYPNHWLTTGHMKVIFGILRSSFILKFVLIHQGVNLVTGHDAYDSIISNSVGQTRFSGLLIVKTVLEFILQKTDSGVTLHPLVRTSKVKNEVASFKQALSNLARHGEYAPFARVLNLSGINNLEHGLYPQLSAIALGVATAHGSTLAGVNVGEQYQQLREAAHDAEVKLQRRHEHQEIQAIAEDDEERKILEQFHLQKTEITHSQTLAVLSQKREKLARLAAEIENNIVEDQGFKQSQNRVSQSFLNDPTPVEVTVQARPVNRPTALPPPVDDKIEHESTGDSSSSSSFVDLNDPFALLNEDEDTLDDSVMIPSTTSREFQGIPESPGQSQNLDDSQGKQEDESTNPIKKQFLRYQELPPVQEDDESEYTTDSQESIDQPGSDNEQGVDLPPPPLYAQEKRQDPIQHPAASSQDPFGSIGDVNGDILEPIRSPSSPSAPQEDTRAREAYELSPDFTNYEDNQQNWPQRVVTKKGRTFLYPNDLLQTSPPESLVTALVEEYQNPVSAKELQADWPDMSFDERRHVAMNL</sequence>
<organism evidence="22">
    <name type="scientific">Orthomarburgvirus marburgense</name>
    <dbReference type="NCBI Taxonomy" id="3052505"/>
    <lineage>
        <taxon>Viruses</taxon>
        <taxon>Riboviria</taxon>
        <taxon>Orthornavirae</taxon>
        <taxon>Negarnaviricota</taxon>
        <taxon>Haploviricotina</taxon>
        <taxon>Monjiviricetes</taxon>
        <taxon>Mononegavirales</taxon>
        <taxon>Filoviridae</taxon>
        <taxon>Orthomarburgvirus</taxon>
    </lineage>
</organism>
<dbReference type="GO" id="GO:0019074">
    <property type="term" value="P:viral RNA genome packaging"/>
    <property type="evidence" value="ECO:0007669"/>
    <property type="project" value="InterPro"/>
</dbReference>
<keyword evidence="5" id="KW-1187">Viral budding via the host ESCRT complexes</keyword>
<dbReference type="InterPro" id="IPR011584">
    <property type="entry name" value="GFP-related"/>
</dbReference>
<evidence type="ECO:0000313" key="22">
    <source>
        <dbReference type="EMBL" id="QDH12847.1"/>
    </source>
</evidence>
<evidence type="ECO:0000256" key="17">
    <source>
        <dbReference type="ARBA" id="ARBA00023274"/>
    </source>
</evidence>
<keyword evidence="13" id="KW-0694">RNA-binding</keyword>
<keyword evidence="6" id="KW-1139">Helical capsid protein</keyword>
<keyword evidence="12" id="KW-0946">Virion</keyword>
<dbReference type="GO" id="GO:0008218">
    <property type="term" value="P:bioluminescence"/>
    <property type="evidence" value="ECO:0007669"/>
    <property type="project" value="InterPro"/>
</dbReference>
<dbReference type="SUPFAM" id="SSF54511">
    <property type="entry name" value="GFP-like"/>
    <property type="match status" value="1"/>
</dbReference>
<comment type="similarity">
    <text evidence="3">Belongs to the filoviruses nucleoprotein family.</text>
</comment>
<proteinExistence type="inferred from homology"/>
<evidence type="ECO:0000256" key="18">
    <source>
        <dbReference type="ARBA" id="ARBA00025530"/>
    </source>
</evidence>
<keyword evidence="17" id="KW-0687">Ribonucleoprotein</keyword>
<evidence type="ECO:0000256" key="20">
    <source>
        <dbReference type="ARBA" id="ARBA00033344"/>
    </source>
</evidence>
<evidence type="ECO:0000256" key="5">
    <source>
        <dbReference type="ARBA" id="ARBA00022462"/>
    </source>
</evidence>
<name>A0A513XAN0_9MONO</name>
<evidence type="ECO:0000256" key="8">
    <source>
        <dbReference type="ARBA" id="ARBA00022561"/>
    </source>
</evidence>
<evidence type="ECO:0000256" key="11">
    <source>
        <dbReference type="ARBA" id="ARBA00022637"/>
    </source>
</evidence>
<feature type="region of interest" description="Disordered" evidence="21">
    <location>
        <begin position="738"/>
        <end position="870"/>
    </location>
</feature>
<dbReference type="GO" id="GO:0019013">
    <property type="term" value="C:viral nucleocapsid"/>
    <property type="evidence" value="ECO:0007669"/>
    <property type="project" value="UniProtKB-KW"/>
</dbReference>
<dbReference type="EMBL" id="MK271062">
    <property type="protein sequence ID" value="QDH12847.1"/>
    <property type="molecule type" value="Genomic_RNA"/>
</dbReference>
<dbReference type="GO" id="GO:0019029">
    <property type="term" value="C:helical viral capsid"/>
    <property type="evidence" value="ECO:0007669"/>
    <property type="project" value="UniProtKB-KW"/>
</dbReference>
<feature type="compositionally biased region" description="Polar residues" evidence="21">
    <location>
        <begin position="791"/>
        <end position="806"/>
    </location>
</feature>
<evidence type="ECO:0000256" key="12">
    <source>
        <dbReference type="ARBA" id="ARBA00022844"/>
    </source>
</evidence>
<evidence type="ECO:0000256" key="3">
    <source>
        <dbReference type="ARBA" id="ARBA00005492"/>
    </source>
</evidence>
<keyword evidence="10" id="KW-1188">Viral release from host cell</keyword>
<evidence type="ECO:0000256" key="1">
    <source>
        <dbReference type="ARBA" id="ARBA00004192"/>
    </source>
</evidence>
<feature type="compositionally biased region" description="Basic and acidic residues" evidence="21">
    <location>
        <begin position="692"/>
        <end position="701"/>
    </location>
</feature>
<comment type="subunit">
    <text evidence="19">Homooligomer. Homomultimerizes to form the nucleocapsid. Binds to viral genomic RNA. Interacts with VP35 and VP30 to form the nucleocapsid. Also interacts with VP24 and VP40.</text>
</comment>
<keyword evidence="9" id="KW-0945">Host-virus interaction</keyword>
<evidence type="ECO:0000256" key="6">
    <source>
        <dbReference type="ARBA" id="ARBA00022497"/>
    </source>
</evidence>
<evidence type="ECO:0000256" key="10">
    <source>
        <dbReference type="ARBA" id="ARBA00022612"/>
    </source>
</evidence>
<comment type="subcellular location">
    <subcellularLocation>
        <location evidence="1">Host cytoplasm</location>
    </subcellularLocation>
    <subcellularLocation>
        <location evidence="2">Virion</location>
    </subcellularLocation>
</comment>
<dbReference type="Pfam" id="PF01353">
    <property type="entry name" value="GFP"/>
    <property type="match status" value="1"/>
</dbReference>
<keyword evidence="11" id="KW-1198">Viral budding</keyword>
<evidence type="ECO:0000256" key="13">
    <source>
        <dbReference type="ARBA" id="ARBA00022884"/>
    </source>
</evidence>
<dbReference type="GO" id="GO:1990904">
    <property type="term" value="C:ribonucleoprotein complex"/>
    <property type="evidence" value="ECO:0007669"/>
    <property type="project" value="UniProtKB-KW"/>
</dbReference>
<dbReference type="GO" id="GO:0030430">
    <property type="term" value="C:host cell cytoplasm"/>
    <property type="evidence" value="ECO:0007669"/>
    <property type="project" value="UniProtKB-SubCell"/>
</dbReference>
<evidence type="ECO:0000256" key="4">
    <source>
        <dbReference type="ARBA" id="ARBA00014389"/>
    </source>
</evidence>
<accession>A0A513XAN0</accession>
<dbReference type="GO" id="GO:0003723">
    <property type="term" value="F:RNA binding"/>
    <property type="evidence" value="ECO:0007669"/>
    <property type="project" value="UniProtKB-KW"/>
</dbReference>